<feature type="compositionally biased region" description="Low complexity" evidence="7">
    <location>
        <begin position="356"/>
        <end position="368"/>
    </location>
</feature>
<keyword evidence="2" id="KW-0479">Metal-binding</keyword>
<organism evidence="9 10">
    <name type="scientific">Mortierella isabellina</name>
    <name type="common">Filamentous fungus</name>
    <name type="synonym">Umbelopsis isabellina</name>
    <dbReference type="NCBI Taxonomy" id="91625"/>
    <lineage>
        <taxon>Eukaryota</taxon>
        <taxon>Fungi</taxon>
        <taxon>Fungi incertae sedis</taxon>
        <taxon>Mucoromycota</taxon>
        <taxon>Mucoromycotina</taxon>
        <taxon>Umbelopsidomycetes</taxon>
        <taxon>Umbelopsidales</taxon>
        <taxon>Umbelopsidaceae</taxon>
        <taxon>Umbelopsis</taxon>
    </lineage>
</organism>
<keyword evidence="4" id="KW-0862">Zinc</keyword>
<protein>
    <recommendedName>
        <fullName evidence="8">GATA-type domain-containing protein</fullName>
    </recommendedName>
</protein>
<accession>A0A8H7Q626</accession>
<dbReference type="GO" id="GO:0000122">
    <property type="term" value="P:negative regulation of transcription by RNA polymerase II"/>
    <property type="evidence" value="ECO:0007669"/>
    <property type="project" value="TreeGrafter"/>
</dbReference>
<dbReference type="PANTHER" id="PTHR10071">
    <property type="entry name" value="TRANSCRIPTION FACTOR GATA FAMILY MEMBER"/>
    <property type="match status" value="1"/>
</dbReference>
<comment type="caution">
    <text evidence="9">The sequence shown here is derived from an EMBL/GenBank/DDBJ whole genome shotgun (WGS) entry which is preliminary data.</text>
</comment>
<feature type="region of interest" description="Disordered" evidence="7">
    <location>
        <begin position="135"/>
        <end position="192"/>
    </location>
</feature>
<feature type="non-terminal residue" evidence="9">
    <location>
        <position position="1"/>
    </location>
</feature>
<dbReference type="GO" id="GO:0045944">
    <property type="term" value="P:positive regulation of transcription by RNA polymerase II"/>
    <property type="evidence" value="ECO:0007669"/>
    <property type="project" value="TreeGrafter"/>
</dbReference>
<evidence type="ECO:0000256" key="7">
    <source>
        <dbReference type="SAM" id="MobiDB-lite"/>
    </source>
</evidence>
<dbReference type="PANTHER" id="PTHR10071:SF281">
    <property type="entry name" value="BOX A-BINDING FACTOR-RELATED"/>
    <property type="match status" value="1"/>
</dbReference>
<evidence type="ECO:0000256" key="5">
    <source>
        <dbReference type="ARBA" id="ARBA00023242"/>
    </source>
</evidence>
<proteinExistence type="predicted"/>
<feature type="region of interest" description="Disordered" evidence="7">
    <location>
        <begin position="1"/>
        <end position="62"/>
    </location>
</feature>
<dbReference type="InterPro" id="IPR039355">
    <property type="entry name" value="Transcription_factor_GATA"/>
</dbReference>
<keyword evidence="5" id="KW-0539">Nucleus</keyword>
<dbReference type="GO" id="GO:0000981">
    <property type="term" value="F:DNA-binding transcription factor activity, RNA polymerase II-specific"/>
    <property type="evidence" value="ECO:0007669"/>
    <property type="project" value="TreeGrafter"/>
</dbReference>
<dbReference type="Proteomes" id="UP000654370">
    <property type="component" value="Unassembled WGS sequence"/>
</dbReference>
<feature type="compositionally biased region" description="Low complexity" evidence="7">
    <location>
        <begin position="37"/>
        <end position="51"/>
    </location>
</feature>
<evidence type="ECO:0000259" key="8">
    <source>
        <dbReference type="PROSITE" id="PS50114"/>
    </source>
</evidence>
<feature type="domain" description="GATA-type" evidence="8">
    <location>
        <begin position="191"/>
        <end position="238"/>
    </location>
</feature>
<dbReference type="PROSITE" id="PS50114">
    <property type="entry name" value="GATA_ZN_FINGER_2"/>
    <property type="match status" value="2"/>
</dbReference>
<evidence type="ECO:0000256" key="4">
    <source>
        <dbReference type="ARBA" id="ARBA00022833"/>
    </source>
</evidence>
<dbReference type="GO" id="GO:0000978">
    <property type="term" value="F:RNA polymerase II cis-regulatory region sequence-specific DNA binding"/>
    <property type="evidence" value="ECO:0007669"/>
    <property type="project" value="TreeGrafter"/>
</dbReference>
<evidence type="ECO:0000256" key="3">
    <source>
        <dbReference type="ARBA" id="ARBA00022771"/>
    </source>
</evidence>
<gene>
    <name evidence="9" type="ORF">INT43_002423</name>
</gene>
<feature type="compositionally biased region" description="Acidic residues" evidence="7">
    <location>
        <begin position="342"/>
        <end position="351"/>
    </location>
</feature>
<feature type="region of interest" description="Disordered" evidence="7">
    <location>
        <begin position="91"/>
        <end position="122"/>
    </location>
</feature>
<keyword evidence="3 6" id="KW-0863">Zinc-finger</keyword>
<name>A0A8H7Q626_MORIS</name>
<evidence type="ECO:0000256" key="1">
    <source>
        <dbReference type="ARBA" id="ARBA00004123"/>
    </source>
</evidence>
<evidence type="ECO:0000256" key="2">
    <source>
        <dbReference type="ARBA" id="ARBA00022723"/>
    </source>
</evidence>
<sequence length="368" mass="39988">MQQTNSLSSTGNNHSNQQNALYVPSTMPPPPSGGLPQNNVVSNSSASQGSSHNDRYALGPKNMASKSGNSMYDMMYIDTTSANAASDFHNSSYNQQQARNNSLSAPTTPLSSIPPSLSNVQSSGQMQNVMMNHVQQQVQPMSAPSSRSGSRANSPSAENKQAANKRVGGTRPPLASASVSSDGEGGSRSMCSNCGATSTPLWRRSANDELLCNACGLYLKLHNAPRPKSLKPHVTRKDAKGEEDIIQPVCSNCNTTTTPLWRRDDDGSPLCNACGLYLKLHHEKRPLSMKTDIIKKRQRYESGPAAPKGKSGRKAKQEDGESSRMSPPEMTEDNDRSGNKLEEEEEDDDDMDYKFQQYPQNNNNNQNS</sequence>
<feature type="compositionally biased region" description="Polar residues" evidence="7">
    <location>
        <begin position="1"/>
        <end position="20"/>
    </location>
</feature>
<dbReference type="GO" id="GO:0005634">
    <property type="term" value="C:nucleus"/>
    <property type="evidence" value="ECO:0007669"/>
    <property type="project" value="UniProtKB-SubCell"/>
</dbReference>
<dbReference type="PRINTS" id="PR00619">
    <property type="entry name" value="GATAZNFINGER"/>
</dbReference>
<dbReference type="Pfam" id="PF00320">
    <property type="entry name" value="GATA"/>
    <property type="match status" value="2"/>
</dbReference>
<feature type="compositionally biased region" description="Low complexity" evidence="7">
    <location>
        <begin position="135"/>
        <end position="157"/>
    </location>
</feature>
<dbReference type="EMBL" id="JAEPQZ010000001">
    <property type="protein sequence ID" value="KAG2185985.1"/>
    <property type="molecule type" value="Genomic_DNA"/>
</dbReference>
<dbReference type="InterPro" id="IPR000679">
    <property type="entry name" value="Znf_GATA"/>
</dbReference>
<evidence type="ECO:0000313" key="9">
    <source>
        <dbReference type="EMBL" id="KAG2185985.1"/>
    </source>
</evidence>
<dbReference type="PROSITE" id="PS00344">
    <property type="entry name" value="GATA_ZN_FINGER_1"/>
    <property type="match status" value="1"/>
</dbReference>
<feature type="domain" description="GATA-type" evidence="8">
    <location>
        <begin position="250"/>
        <end position="297"/>
    </location>
</feature>
<dbReference type="CDD" id="cd00202">
    <property type="entry name" value="ZnF_GATA"/>
    <property type="match status" value="2"/>
</dbReference>
<dbReference type="OrthoDB" id="515401at2759"/>
<comment type="subcellular location">
    <subcellularLocation>
        <location evidence="1">Nucleus</location>
    </subcellularLocation>
</comment>
<evidence type="ECO:0000256" key="6">
    <source>
        <dbReference type="PROSITE-ProRule" id="PRU00094"/>
    </source>
</evidence>
<evidence type="ECO:0000313" key="10">
    <source>
        <dbReference type="Proteomes" id="UP000654370"/>
    </source>
</evidence>
<dbReference type="SUPFAM" id="SSF57716">
    <property type="entry name" value="Glucocorticoid receptor-like (DNA-binding domain)"/>
    <property type="match status" value="2"/>
</dbReference>
<feature type="compositionally biased region" description="Polar residues" evidence="7">
    <location>
        <begin position="91"/>
        <end position="101"/>
    </location>
</feature>
<dbReference type="InterPro" id="IPR013088">
    <property type="entry name" value="Znf_NHR/GATA"/>
</dbReference>
<dbReference type="AlphaFoldDB" id="A0A8H7Q626"/>
<keyword evidence="10" id="KW-1185">Reference proteome</keyword>
<reference evidence="9" key="1">
    <citation type="submission" date="2020-12" db="EMBL/GenBank/DDBJ databases">
        <title>Metabolic potential, ecology and presence of endohyphal bacteria is reflected in genomic diversity of Mucoromycotina.</title>
        <authorList>
            <person name="Muszewska A."/>
            <person name="Okrasinska A."/>
            <person name="Steczkiewicz K."/>
            <person name="Drgas O."/>
            <person name="Orlowska M."/>
            <person name="Perlinska-Lenart U."/>
            <person name="Aleksandrzak-Piekarczyk T."/>
            <person name="Szatraj K."/>
            <person name="Zielenkiewicz U."/>
            <person name="Pilsyk S."/>
            <person name="Malc E."/>
            <person name="Mieczkowski P."/>
            <person name="Kruszewska J.S."/>
            <person name="Biernat P."/>
            <person name="Pawlowska J."/>
        </authorList>
    </citation>
    <scope>NUCLEOTIDE SEQUENCE</scope>
    <source>
        <strain evidence="9">WA0000067209</strain>
    </source>
</reference>
<feature type="compositionally biased region" description="Low complexity" evidence="7">
    <location>
        <begin position="102"/>
        <end position="118"/>
    </location>
</feature>
<dbReference type="SMART" id="SM00401">
    <property type="entry name" value="ZnF_GATA"/>
    <property type="match status" value="2"/>
</dbReference>
<dbReference type="FunFam" id="3.30.50.10:FF:000007">
    <property type="entry name" value="Nitrogen regulatory AreA, N-terminal"/>
    <property type="match status" value="1"/>
</dbReference>
<dbReference type="Gene3D" id="3.30.50.10">
    <property type="entry name" value="Erythroid Transcription Factor GATA-1, subunit A"/>
    <property type="match status" value="2"/>
</dbReference>
<feature type="region of interest" description="Disordered" evidence="7">
    <location>
        <begin position="289"/>
        <end position="368"/>
    </location>
</feature>
<dbReference type="GO" id="GO:0008270">
    <property type="term" value="F:zinc ion binding"/>
    <property type="evidence" value="ECO:0007669"/>
    <property type="project" value="UniProtKB-KW"/>
</dbReference>